<comment type="subcellular location">
    <subcellularLocation>
        <location evidence="1">Nucleus</location>
    </subcellularLocation>
</comment>
<organism evidence="5 6">
    <name type="scientific">Parasponia andersonii</name>
    <name type="common">Sponia andersonii</name>
    <dbReference type="NCBI Taxonomy" id="3476"/>
    <lineage>
        <taxon>Eukaryota</taxon>
        <taxon>Viridiplantae</taxon>
        <taxon>Streptophyta</taxon>
        <taxon>Embryophyta</taxon>
        <taxon>Tracheophyta</taxon>
        <taxon>Spermatophyta</taxon>
        <taxon>Magnoliopsida</taxon>
        <taxon>eudicotyledons</taxon>
        <taxon>Gunneridae</taxon>
        <taxon>Pentapetalae</taxon>
        <taxon>rosids</taxon>
        <taxon>fabids</taxon>
        <taxon>Rosales</taxon>
        <taxon>Cannabaceae</taxon>
        <taxon>Parasponia</taxon>
    </lineage>
</organism>
<dbReference type="EMBL" id="JXTB01000083">
    <property type="protein sequence ID" value="PON66072.1"/>
    <property type="molecule type" value="Genomic_DNA"/>
</dbReference>
<proteinExistence type="predicted"/>
<accession>A0A2P5CYE3</accession>
<dbReference type="GO" id="GO:0005634">
    <property type="term" value="C:nucleus"/>
    <property type="evidence" value="ECO:0007669"/>
    <property type="project" value="UniProtKB-SubCell"/>
</dbReference>
<reference evidence="6" key="1">
    <citation type="submission" date="2016-06" db="EMBL/GenBank/DDBJ databases">
        <title>Parallel loss of symbiosis genes in relatives of nitrogen-fixing non-legume Parasponia.</title>
        <authorList>
            <person name="Van Velzen R."/>
            <person name="Holmer R."/>
            <person name="Bu F."/>
            <person name="Rutten L."/>
            <person name="Van Zeijl A."/>
            <person name="Liu W."/>
            <person name="Santuari L."/>
            <person name="Cao Q."/>
            <person name="Sharma T."/>
            <person name="Shen D."/>
            <person name="Roswanjaya Y."/>
            <person name="Wardhani T."/>
            <person name="Kalhor M.S."/>
            <person name="Jansen J."/>
            <person name="Van den Hoogen J."/>
            <person name="Gungor B."/>
            <person name="Hartog M."/>
            <person name="Hontelez J."/>
            <person name="Verver J."/>
            <person name="Yang W.-C."/>
            <person name="Schijlen E."/>
            <person name="Repin R."/>
            <person name="Schilthuizen M."/>
            <person name="Schranz E."/>
            <person name="Heidstra R."/>
            <person name="Miyata K."/>
            <person name="Fedorova E."/>
            <person name="Kohlen W."/>
            <person name="Bisseling T."/>
            <person name="Smit S."/>
            <person name="Geurts R."/>
        </authorList>
    </citation>
    <scope>NUCLEOTIDE SEQUENCE [LARGE SCALE GENOMIC DNA]</scope>
    <source>
        <strain evidence="6">cv. WU1-14</strain>
    </source>
</reference>
<keyword evidence="2" id="KW-0238">DNA-binding</keyword>
<dbReference type="OrthoDB" id="759159at2759"/>
<dbReference type="Proteomes" id="UP000237105">
    <property type="component" value="Unassembled WGS sequence"/>
</dbReference>
<name>A0A2P5CYE3_PARAD</name>
<dbReference type="STRING" id="3476.A0A2P5CYE3"/>
<evidence type="ECO:0000256" key="4">
    <source>
        <dbReference type="SAM" id="MobiDB-lite"/>
    </source>
</evidence>
<sequence length="543" mass="58546">MDEYLEHFFYSSSWSDIDLKERSSIICSEPDQPNGLLFCSVGVNEDDNNNSHTSMINSNGSTESLATQDASSIVLGSESDYGINMALHSEEAQLQANNHNIVGNRSNGVESGSSELGKLGFQYNVAIPTPGSLNLGSSKHNPVIGNVSSSSLPCSEVGDMQSNTLEPSVVQSFNKDFRTLSPIPHLCPVPSLEGVSSLSHDIGQDRIGGFGMQGGEYVDNDLYGIESHSRNLSASVSSKGTHDLPNYPLSSFVSGPQTTMATSGLQALSQALSTNPVTECNGTGKPRVRARRGQATDPHSIAERNDKATMLDEIIEYVKFLQLQVKVLSMSRLGAAGAVVPLITEHQAEGGNGFSLSQSAGQVTDMTFPSDEIAFERELVKLMESNVTKAMQYLQTKGLCLMPVALASAMSAGKRNESSSVSLSADSSRKENGFTNGIGIHQMPSNGNAMTNNPNTQPEHGKNFPCNGRQLKSKKTKLKGVANSRRFREFGIRLTLVAINYTEFGSTGWFGRFSHCQIQFPGCLPSDFVVITFLCDWQMTHSL</sequence>
<feature type="region of interest" description="Disordered" evidence="4">
    <location>
        <begin position="279"/>
        <end position="299"/>
    </location>
</feature>
<evidence type="ECO:0000256" key="1">
    <source>
        <dbReference type="ARBA" id="ARBA00004123"/>
    </source>
</evidence>
<dbReference type="GO" id="GO:0000981">
    <property type="term" value="F:DNA-binding transcription factor activity, RNA polymerase II-specific"/>
    <property type="evidence" value="ECO:0007669"/>
    <property type="project" value="TreeGrafter"/>
</dbReference>
<evidence type="ECO:0000313" key="5">
    <source>
        <dbReference type="EMBL" id="PON66072.1"/>
    </source>
</evidence>
<evidence type="ECO:0000256" key="2">
    <source>
        <dbReference type="ARBA" id="ARBA00023125"/>
    </source>
</evidence>
<keyword evidence="6" id="KW-1185">Reference proteome</keyword>
<protein>
    <submittedName>
        <fullName evidence="5">Basic helix-loop-helix transcription factor</fullName>
    </submittedName>
</protein>
<dbReference type="AlphaFoldDB" id="A0A2P5CYE3"/>
<dbReference type="GO" id="GO:0000978">
    <property type="term" value="F:RNA polymerase II cis-regulatory region sequence-specific DNA binding"/>
    <property type="evidence" value="ECO:0007669"/>
    <property type="project" value="TreeGrafter"/>
</dbReference>
<dbReference type="PANTHER" id="PTHR16223:SF215">
    <property type="entry name" value="OS02G0564700 PROTEIN"/>
    <property type="match status" value="1"/>
</dbReference>
<keyword evidence="3" id="KW-0539">Nucleus</keyword>
<evidence type="ECO:0000256" key="3">
    <source>
        <dbReference type="ARBA" id="ARBA00023242"/>
    </source>
</evidence>
<evidence type="ECO:0000313" key="6">
    <source>
        <dbReference type="Proteomes" id="UP000237105"/>
    </source>
</evidence>
<dbReference type="PANTHER" id="PTHR16223">
    <property type="entry name" value="TRANSCRIPTION FACTOR BHLH83-RELATED"/>
    <property type="match status" value="1"/>
</dbReference>
<dbReference type="InterPro" id="IPR045843">
    <property type="entry name" value="IND-like"/>
</dbReference>
<gene>
    <name evidence="5" type="primary">PanBHLH21</name>
    <name evidence="5" type="ORF">PanWU01x14_112990</name>
</gene>
<comment type="caution">
    <text evidence="5">The sequence shown here is derived from an EMBL/GenBank/DDBJ whole genome shotgun (WGS) entry which is preliminary data.</text>
</comment>